<evidence type="ECO:0000313" key="5">
    <source>
        <dbReference type="EMBL" id="OGE25088.1"/>
    </source>
</evidence>
<protein>
    <recommendedName>
        <fullName evidence="4">PDZ domain-containing protein</fullName>
    </recommendedName>
</protein>
<evidence type="ECO:0000259" key="4">
    <source>
        <dbReference type="PROSITE" id="PS50106"/>
    </source>
</evidence>
<keyword evidence="3" id="KW-0812">Transmembrane</keyword>
<dbReference type="Gene3D" id="2.40.10.120">
    <property type="match status" value="1"/>
</dbReference>
<keyword evidence="3" id="KW-1133">Transmembrane helix</keyword>
<dbReference type="Pfam" id="PF13365">
    <property type="entry name" value="Trypsin_2"/>
    <property type="match status" value="1"/>
</dbReference>
<keyword evidence="2" id="KW-0378">Hydrolase</keyword>
<sequence>MDYSNLKLPKPNISGILLAIAAGVVVAVGLYQAQVRGLIPSANINLPKIQNQETRTILKEENAIVAVVDKVSSSVVAIGVSRRVINPFDPFALPRKEDSTIGTGFVVSDNGMIVTNKHVVSDTDVKYTVVTKDGQKYETQRIYRDPVLDLALVQIKALGLKPLELGDSSKLQVGQTAIAIGNALGRFTNTVTTGVVSGLGRRVVAGDPFSGAAESLDNLIQTDAAINPGNSGGPLLNSAGQVIGLNVATTEGAQNIGFAIPSNIIKPIIDEFLSKGSVSRPFMGIQYRFISKDVAILNEVPQGAYIQDLVEGGPAQKAGVEAGDIITKINGQTVDSENKISEIVSKSNIGQRLDLDIWRDGKTLSIQVILSDLPSE</sequence>
<dbReference type="SUPFAM" id="SSF50156">
    <property type="entry name" value="PDZ domain-like"/>
    <property type="match status" value="1"/>
</dbReference>
<comment type="caution">
    <text evidence="5">The sequence shown here is derived from an EMBL/GenBank/DDBJ whole genome shotgun (WGS) entry which is preliminary data.</text>
</comment>
<dbReference type="InterPro" id="IPR051201">
    <property type="entry name" value="Chloro_Bact_Ser_Proteases"/>
</dbReference>
<dbReference type="InterPro" id="IPR001940">
    <property type="entry name" value="Peptidase_S1C"/>
</dbReference>
<dbReference type="SUPFAM" id="SSF50494">
    <property type="entry name" value="Trypsin-like serine proteases"/>
    <property type="match status" value="1"/>
</dbReference>
<evidence type="ECO:0000256" key="2">
    <source>
        <dbReference type="ARBA" id="ARBA00022801"/>
    </source>
</evidence>
<evidence type="ECO:0000313" key="6">
    <source>
        <dbReference type="Proteomes" id="UP000177042"/>
    </source>
</evidence>
<keyword evidence="3" id="KW-0472">Membrane</keyword>
<organism evidence="5 6">
    <name type="scientific">Candidatus Daviesbacteria bacterium RIFCSPHIGHO2_02_FULL_39_12</name>
    <dbReference type="NCBI Taxonomy" id="1797770"/>
    <lineage>
        <taxon>Bacteria</taxon>
        <taxon>Candidatus Daviesiibacteriota</taxon>
    </lineage>
</organism>
<dbReference type="PRINTS" id="PR00834">
    <property type="entry name" value="PROTEASES2C"/>
</dbReference>
<dbReference type="GO" id="GO:0004252">
    <property type="term" value="F:serine-type endopeptidase activity"/>
    <property type="evidence" value="ECO:0007669"/>
    <property type="project" value="InterPro"/>
</dbReference>
<dbReference type="Proteomes" id="UP000177042">
    <property type="component" value="Unassembled WGS sequence"/>
</dbReference>
<reference evidence="5 6" key="1">
    <citation type="journal article" date="2016" name="Nat. Commun.">
        <title>Thousands of microbial genomes shed light on interconnected biogeochemical processes in an aquifer system.</title>
        <authorList>
            <person name="Anantharaman K."/>
            <person name="Brown C.T."/>
            <person name="Hug L.A."/>
            <person name="Sharon I."/>
            <person name="Castelle C.J."/>
            <person name="Probst A.J."/>
            <person name="Thomas B.C."/>
            <person name="Singh A."/>
            <person name="Wilkins M.J."/>
            <person name="Karaoz U."/>
            <person name="Brodie E.L."/>
            <person name="Williams K.H."/>
            <person name="Hubbard S.S."/>
            <person name="Banfield J.F."/>
        </authorList>
    </citation>
    <scope>NUCLEOTIDE SEQUENCE [LARGE SCALE GENOMIC DNA]</scope>
</reference>
<dbReference type="EMBL" id="MFCX01000032">
    <property type="protein sequence ID" value="OGE25088.1"/>
    <property type="molecule type" value="Genomic_DNA"/>
</dbReference>
<dbReference type="InterPro" id="IPR009003">
    <property type="entry name" value="Peptidase_S1_PA"/>
</dbReference>
<accession>A0A1F5J932</accession>
<dbReference type="SMART" id="SM00228">
    <property type="entry name" value="PDZ"/>
    <property type="match status" value="1"/>
</dbReference>
<feature type="domain" description="PDZ" evidence="4">
    <location>
        <begin position="273"/>
        <end position="336"/>
    </location>
</feature>
<dbReference type="Pfam" id="PF13180">
    <property type="entry name" value="PDZ_2"/>
    <property type="match status" value="1"/>
</dbReference>
<dbReference type="AlphaFoldDB" id="A0A1F5J932"/>
<evidence type="ECO:0000256" key="3">
    <source>
        <dbReference type="SAM" id="Phobius"/>
    </source>
</evidence>
<name>A0A1F5J932_9BACT</name>
<proteinExistence type="predicted"/>
<dbReference type="InterPro" id="IPR001478">
    <property type="entry name" value="PDZ"/>
</dbReference>
<dbReference type="GO" id="GO:0006508">
    <property type="term" value="P:proteolysis"/>
    <property type="evidence" value="ECO:0007669"/>
    <property type="project" value="UniProtKB-KW"/>
</dbReference>
<dbReference type="InterPro" id="IPR036034">
    <property type="entry name" value="PDZ_sf"/>
</dbReference>
<dbReference type="PANTHER" id="PTHR43343:SF3">
    <property type="entry name" value="PROTEASE DO-LIKE 8, CHLOROPLASTIC"/>
    <property type="match status" value="1"/>
</dbReference>
<dbReference type="PROSITE" id="PS50106">
    <property type="entry name" value="PDZ"/>
    <property type="match status" value="1"/>
</dbReference>
<feature type="transmembrane region" description="Helical" evidence="3">
    <location>
        <begin position="12"/>
        <end position="31"/>
    </location>
</feature>
<dbReference type="PANTHER" id="PTHR43343">
    <property type="entry name" value="PEPTIDASE S12"/>
    <property type="match status" value="1"/>
</dbReference>
<dbReference type="Gene3D" id="2.30.42.10">
    <property type="match status" value="1"/>
</dbReference>
<evidence type="ECO:0000256" key="1">
    <source>
        <dbReference type="ARBA" id="ARBA00022670"/>
    </source>
</evidence>
<gene>
    <name evidence="5" type="ORF">A3C26_01990</name>
</gene>
<keyword evidence="1" id="KW-0645">Protease</keyword>